<dbReference type="GeneID" id="73379429"/>
<evidence type="ECO:0000256" key="1">
    <source>
        <dbReference type="SAM" id="MobiDB-lite"/>
    </source>
</evidence>
<dbReference type="AlphaFoldDB" id="A0AAI9WYZ3"/>
<organism evidence="3 4">
    <name type="scientific">Candida oxycetoniae</name>
    <dbReference type="NCBI Taxonomy" id="497107"/>
    <lineage>
        <taxon>Eukaryota</taxon>
        <taxon>Fungi</taxon>
        <taxon>Dikarya</taxon>
        <taxon>Ascomycota</taxon>
        <taxon>Saccharomycotina</taxon>
        <taxon>Pichiomycetes</taxon>
        <taxon>Debaryomycetaceae</taxon>
        <taxon>Candida/Lodderomyces clade</taxon>
        <taxon>Candida</taxon>
    </lineage>
</organism>
<keyword evidence="2" id="KW-0812">Transmembrane</keyword>
<feature type="region of interest" description="Disordered" evidence="1">
    <location>
        <begin position="1"/>
        <end position="29"/>
    </location>
</feature>
<evidence type="ECO:0000313" key="3">
    <source>
        <dbReference type="EMBL" id="KAI3405365.1"/>
    </source>
</evidence>
<dbReference type="InterPro" id="IPR022757">
    <property type="entry name" value="Gsf2"/>
</dbReference>
<feature type="compositionally biased region" description="Basic and acidic residues" evidence="1">
    <location>
        <begin position="1"/>
        <end position="13"/>
    </location>
</feature>
<sequence>MSDAKVEEVKQKPEQQTVFEKGEEEEEGEEIAYTDIYVRFNDDQEKDYCFQINTKTRFRDLDRIFETLPLSLRPSIFYHARPIGYRKSTSPGYLTEDGNFIFDNDAGKIKSSIFPPDELINNHVWPGQLILPEWEFNYFAFYSLVLALLAWLYTDLPDFISPTPGICLTNQITRVLSSIAVKYGYNGLAAKLMEDIEDDVSIPLQCIFFAFHVIKLFFLFGFLYTGVFNPIKLLRFNLFGNSNVKLNVTKEELVELGWTGTKKATIDDYKDYYRELKIEEHGGMIPAHQAGLFQVIKHLGVQLKEGEGYNTPLVKENMDRPLKEIVREAQEDASNFKFKLSYEWFVELGYVFAAQSQDKEGKELTDLIKQFRRYGLIASNEKIKTVVQARKSQEKFEVPLDERPLKQLPVKGDQKPTPVEGAVVETVEN</sequence>
<keyword evidence="2" id="KW-0472">Membrane</keyword>
<evidence type="ECO:0000256" key="2">
    <source>
        <dbReference type="SAM" id="Phobius"/>
    </source>
</evidence>
<comment type="caution">
    <text evidence="3">The sequence shown here is derived from an EMBL/GenBank/DDBJ whole genome shotgun (WGS) entry which is preliminary data.</text>
</comment>
<gene>
    <name evidence="3" type="ORF">KGF56_001812</name>
</gene>
<dbReference type="RefSeq" id="XP_049181110.1">
    <property type="nucleotide sequence ID" value="XM_049322975.1"/>
</dbReference>
<reference evidence="3" key="1">
    <citation type="journal article" date="2022" name="DNA Res.">
        <title>Genome analysis of five recently described species of the CUG-Ser clade uncovers Candida theae as a new hybrid lineage with pathogenic potential in the Candida parapsilosis species complex.</title>
        <authorList>
            <person name="Mixao V."/>
            <person name="Del Olmo V."/>
            <person name="Hegedusova E."/>
            <person name="Saus E."/>
            <person name="Pryszcz L."/>
            <person name="Cillingova A."/>
            <person name="Nosek J."/>
            <person name="Gabaldon T."/>
        </authorList>
    </citation>
    <scope>NUCLEOTIDE SEQUENCE</scope>
    <source>
        <strain evidence="3">CBS 10844</strain>
    </source>
</reference>
<evidence type="ECO:0000313" key="4">
    <source>
        <dbReference type="Proteomes" id="UP001202479"/>
    </source>
</evidence>
<keyword evidence="2" id="KW-1133">Transmembrane helix</keyword>
<keyword evidence="4" id="KW-1185">Reference proteome</keyword>
<name>A0AAI9WYZ3_9ASCO</name>
<feature type="transmembrane region" description="Helical" evidence="2">
    <location>
        <begin position="202"/>
        <end position="225"/>
    </location>
</feature>
<dbReference type="Pfam" id="PF11055">
    <property type="entry name" value="Gsf2"/>
    <property type="match status" value="1"/>
</dbReference>
<accession>A0AAI9WYZ3</accession>
<protein>
    <submittedName>
        <fullName evidence="3">GSF2</fullName>
    </submittedName>
</protein>
<dbReference type="Proteomes" id="UP001202479">
    <property type="component" value="Unassembled WGS sequence"/>
</dbReference>
<dbReference type="EMBL" id="JAHUZD010000038">
    <property type="protein sequence ID" value="KAI3405365.1"/>
    <property type="molecule type" value="Genomic_DNA"/>
</dbReference>
<feature type="region of interest" description="Disordered" evidence="1">
    <location>
        <begin position="407"/>
        <end position="429"/>
    </location>
</feature>
<proteinExistence type="predicted"/>